<dbReference type="PANTHER" id="PTHR13817:SF73">
    <property type="entry name" value="FIBRONECTIN TYPE-III DOMAIN-CONTAINING PROTEIN"/>
    <property type="match status" value="1"/>
</dbReference>
<dbReference type="Gene3D" id="2.60.40.10">
    <property type="entry name" value="Immunoglobulins"/>
    <property type="match status" value="4"/>
</dbReference>
<comment type="caution">
    <text evidence="5">The sequence shown here is derived from an EMBL/GenBank/DDBJ whole genome shotgun (WGS) entry which is preliminary data.</text>
</comment>
<evidence type="ECO:0000256" key="2">
    <source>
        <dbReference type="SAM" id="MobiDB-lite"/>
    </source>
</evidence>
<dbReference type="SUPFAM" id="SSF49265">
    <property type="entry name" value="Fibronectin type III"/>
    <property type="match status" value="2"/>
</dbReference>
<protein>
    <submittedName>
        <fullName evidence="5">Fibronectin type III domain protein</fullName>
    </submittedName>
</protein>
<dbReference type="PROSITE" id="PS50853">
    <property type="entry name" value="FN3"/>
    <property type="match status" value="3"/>
</dbReference>
<organism evidence="5 6">
    <name type="scientific">Cohnella phaseoli</name>
    <dbReference type="NCBI Taxonomy" id="456490"/>
    <lineage>
        <taxon>Bacteria</taxon>
        <taxon>Bacillati</taxon>
        <taxon>Bacillota</taxon>
        <taxon>Bacilli</taxon>
        <taxon>Bacillales</taxon>
        <taxon>Paenibacillaceae</taxon>
        <taxon>Cohnella</taxon>
    </lineage>
</organism>
<evidence type="ECO:0000313" key="6">
    <source>
        <dbReference type="Proteomes" id="UP000256977"/>
    </source>
</evidence>
<feature type="domain" description="SLH" evidence="4">
    <location>
        <begin position="798"/>
        <end position="859"/>
    </location>
</feature>
<feature type="domain" description="SLH" evidence="4">
    <location>
        <begin position="674"/>
        <end position="733"/>
    </location>
</feature>
<dbReference type="InterPro" id="IPR001119">
    <property type="entry name" value="SLH_dom"/>
</dbReference>
<feature type="domain" description="SLH" evidence="4">
    <location>
        <begin position="734"/>
        <end position="797"/>
    </location>
</feature>
<dbReference type="InterPro" id="IPR036116">
    <property type="entry name" value="FN3_sf"/>
</dbReference>
<dbReference type="CDD" id="cd00063">
    <property type="entry name" value="FN3"/>
    <property type="match status" value="3"/>
</dbReference>
<dbReference type="InterPro" id="IPR013783">
    <property type="entry name" value="Ig-like_fold"/>
</dbReference>
<accession>A0A3D9KFN0</accession>
<dbReference type="InterPro" id="IPR050964">
    <property type="entry name" value="Striated_Muscle_Regulatory"/>
</dbReference>
<feature type="domain" description="Fibronectin type-III" evidence="3">
    <location>
        <begin position="440"/>
        <end position="527"/>
    </location>
</feature>
<feature type="compositionally biased region" description="Pro residues" evidence="2">
    <location>
        <begin position="632"/>
        <end position="642"/>
    </location>
</feature>
<feature type="compositionally biased region" description="Low complexity" evidence="2">
    <location>
        <begin position="601"/>
        <end position="631"/>
    </location>
</feature>
<evidence type="ECO:0000259" key="4">
    <source>
        <dbReference type="PROSITE" id="PS51272"/>
    </source>
</evidence>
<dbReference type="AlphaFoldDB" id="A0A3D9KFN0"/>
<dbReference type="PANTHER" id="PTHR13817">
    <property type="entry name" value="TITIN"/>
    <property type="match status" value="1"/>
</dbReference>
<feature type="region of interest" description="Disordered" evidence="2">
    <location>
        <begin position="601"/>
        <end position="646"/>
    </location>
</feature>
<feature type="domain" description="Fibronectin type-III" evidence="3">
    <location>
        <begin position="528"/>
        <end position="617"/>
    </location>
</feature>
<proteinExistence type="predicted"/>
<sequence>MRQIRSIIVSILVVCLAFTAGVPVSEAAGRGKIGFVSDITGSPGDTITVKLYIDMNTVSEAWETNPSVDLEGLGTAFSFLGWGQDWVQDGNQELYFRDINLKIEEDADQGVYHITINREDTVYKVNGSVSTSYDTFDKTITVLGYTVAPIANQTLSPLIEGYDAGSQETRQMDAIRSGSGDLANVQAQLSGANANDFVLTQPQPNMLNNVGDAASFTVKAKDGLTPGTYTATVTVSANKMAAGATFTVTQTVYQRLSITGHPQNKLAKEGDSASFGVTATGGNLTYQWQEDTGEGFTSMAGQNGAALNLSAVTDDMSGRQYRVIVFAAGGQSYISDTAQLTVKNVPGTLELLGASGSDAKVTLTWTPSSGATFYKVYKSETAGNYAGAEERTVAANVYEYEWSGLTNGVTYYFKVTAENEVGDSESNEKSATPQVAAPGAPILGPAISGDARISLTWDPVIGSTGYKIFKSTTPGAYGTEEVTVSDSVYGYDVTGLANGTAYYFVIKAINPGGDSAASNEASATPGTVPSAPTGVTATAGNGQATVSFTAPPNGGSIITSYKVTAMPGTITATGTGSPITVTGLSNGVTYTFTVQAVNSAGSSAASDGSNSVTPKRPSGSSNTSTPSTPTSTPDPAPTPATPEPTVDVFNSSIVNEANLVKTIESKVAEAKEANATVDFADAQGHWAEKTIDVFIKLQLIKGYEDGTVRPNSPITRAEFAAILNRAFLIQGGSITSVVLNDIGGNWAKEAIERLVAAGVINGYADGTFKPDQTITREEMVIMLSRIVDLNNVAKDTTKGNFNDLNGAYAASGIIAVAQAGIVSGKGYGRFDPKSNATRAEALQIILNVLELNPQLKTLLDSLVE</sequence>
<evidence type="ECO:0000259" key="3">
    <source>
        <dbReference type="PROSITE" id="PS50853"/>
    </source>
</evidence>
<dbReference type="EMBL" id="QRDZ01000005">
    <property type="protein sequence ID" value="RED85094.1"/>
    <property type="molecule type" value="Genomic_DNA"/>
</dbReference>
<gene>
    <name evidence="5" type="ORF">DFP98_10599</name>
</gene>
<reference evidence="5 6" key="1">
    <citation type="submission" date="2018-07" db="EMBL/GenBank/DDBJ databases">
        <title>Genomic Encyclopedia of Type Strains, Phase III (KMG-III): the genomes of soil and plant-associated and newly described type strains.</title>
        <authorList>
            <person name="Whitman W."/>
        </authorList>
    </citation>
    <scope>NUCLEOTIDE SEQUENCE [LARGE SCALE GENOMIC DNA]</scope>
    <source>
        <strain evidence="5 6">CECT 7287</strain>
    </source>
</reference>
<keyword evidence="6" id="KW-1185">Reference proteome</keyword>
<feature type="compositionally biased region" description="Polar residues" evidence="2">
    <location>
        <begin position="516"/>
        <end position="527"/>
    </location>
</feature>
<dbReference type="InterPro" id="IPR003961">
    <property type="entry name" value="FN3_dom"/>
</dbReference>
<name>A0A3D9KFN0_9BACL</name>
<dbReference type="PROSITE" id="PS51272">
    <property type="entry name" value="SLH"/>
    <property type="match status" value="3"/>
</dbReference>
<feature type="region of interest" description="Disordered" evidence="2">
    <location>
        <begin position="515"/>
        <end position="536"/>
    </location>
</feature>
<keyword evidence="1" id="KW-0677">Repeat</keyword>
<dbReference type="Pfam" id="PF00395">
    <property type="entry name" value="SLH"/>
    <property type="match status" value="3"/>
</dbReference>
<dbReference type="SMART" id="SM00060">
    <property type="entry name" value="FN3"/>
    <property type="match status" value="3"/>
</dbReference>
<dbReference type="Proteomes" id="UP000256977">
    <property type="component" value="Unassembled WGS sequence"/>
</dbReference>
<dbReference type="Pfam" id="PF00041">
    <property type="entry name" value="fn3"/>
    <property type="match status" value="3"/>
</dbReference>
<evidence type="ECO:0000256" key="1">
    <source>
        <dbReference type="ARBA" id="ARBA00022737"/>
    </source>
</evidence>
<feature type="domain" description="Fibronectin type-III" evidence="3">
    <location>
        <begin position="345"/>
        <end position="438"/>
    </location>
</feature>
<evidence type="ECO:0000313" key="5">
    <source>
        <dbReference type="EMBL" id="RED85094.1"/>
    </source>
</evidence>